<dbReference type="EMBL" id="CAEZVN010000042">
    <property type="protein sequence ID" value="CAB4631843.1"/>
    <property type="molecule type" value="Genomic_DNA"/>
</dbReference>
<dbReference type="InterPro" id="IPR021903">
    <property type="entry name" value="DUF3515"/>
</dbReference>
<dbReference type="AlphaFoldDB" id="A0A6J6J5R6"/>
<dbReference type="PROSITE" id="PS51257">
    <property type="entry name" value="PROKAR_LIPOPROTEIN"/>
    <property type="match status" value="1"/>
</dbReference>
<protein>
    <submittedName>
        <fullName evidence="1">Unannotated protein</fullName>
    </submittedName>
</protein>
<gene>
    <name evidence="1" type="ORF">UFOPK2001_00572</name>
</gene>
<proteinExistence type="predicted"/>
<accession>A0A6J6J5R6</accession>
<name>A0A6J6J5R6_9ZZZZ</name>
<evidence type="ECO:0000313" key="1">
    <source>
        <dbReference type="EMBL" id="CAB4631843.1"/>
    </source>
</evidence>
<dbReference type="Pfam" id="PF12028">
    <property type="entry name" value="DUF3515"/>
    <property type="match status" value="1"/>
</dbReference>
<organism evidence="1">
    <name type="scientific">freshwater metagenome</name>
    <dbReference type="NCBI Taxonomy" id="449393"/>
    <lineage>
        <taxon>unclassified sequences</taxon>
        <taxon>metagenomes</taxon>
        <taxon>ecological metagenomes</taxon>
    </lineage>
</organism>
<sequence>MKISRTALALLAGIALAGALSACTATVSLEAAADSNNPACAEVSVRLPDQVAELTKRATDAQATGAWGNPTAVLLRCGLPPVEVSELPCVTANGVDWLVDESAKPSYRFITFGRNPATEVIVDSTKAAGVTALSDLSSAIQSIEATKECSTVTN</sequence>
<reference evidence="1" key="1">
    <citation type="submission" date="2020-05" db="EMBL/GenBank/DDBJ databases">
        <authorList>
            <person name="Chiriac C."/>
            <person name="Salcher M."/>
            <person name="Ghai R."/>
            <person name="Kavagutti S V."/>
        </authorList>
    </citation>
    <scope>NUCLEOTIDE SEQUENCE</scope>
</reference>